<dbReference type="OrthoDB" id="674197at2"/>
<evidence type="ECO:0000313" key="3">
    <source>
        <dbReference type="Proteomes" id="UP000238937"/>
    </source>
</evidence>
<sequence>MNWNPALSLVKIVLTIPVAYALTYPFLHPTVAGGVLKEVTMLGGGGITIAIGFLILVFLYCRDLQLSLSLVSPAARQAEPNSVWLMFLFPYNFVEDFFIIANVAGSLRIEAERNSKLQSFKSFGLVTGLGWCTAQIVSLLPNTVGSVAGMLALPVWIVHWNLIRRVNASLQELIVDS</sequence>
<keyword evidence="1" id="KW-1133">Transmembrane helix</keyword>
<evidence type="ECO:0000256" key="1">
    <source>
        <dbReference type="SAM" id="Phobius"/>
    </source>
</evidence>
<keyword evidence="1" id="KW-0812">Transmembrane</keyword>
<organism evidence="2 3">
    <name type="scientific">Chamaesiphon polymorphus CCALA 037</name>
    <dbReference type="NCBI Taxonomy" id="2107692"/>
    <lineage>
        <taxon>Bacteria</taxon>
        <taxon>Bacillati</taxon>
        <taxon>Cyanobacteriota</taxon>
        <taxon>Cyanophyceae</taxon>
        <taxon>Gomontiellales</taxon>
        <taxon>Chamaesiphonaceae</taxon>
        <taxon>Chamaesiphon</taxon>
    </lineage>
</organism>
<keyword evidence="1" id="KW-0472">Membrane</keyword>
<comment type="caution">
    <text evidence="2">The sequence shown here is derived from an EMBL/GenBank/DDBJ whole genome shotgun (WGS) entry which is preliminary data.</text>
</comment>
<feature type="transmembrane region" description="Helical" evidence="1">
    <location>
        <begin position="143"/>
        <end position="163"/>
    </location>
</feature>
<keyword evidence="3" id="KW-1185">Reference proteome</keyword>
<accession>A0A2T1GG41</accession>
<protein>
    <submittedName>
        <fullName evidence="2">Uncharacterized protein</fullName>
    </submittedName>
</protein>
<reference evidence="2 3" key="1">
    <citation type="submission" date="2018-03" db="EMBL/GenBank/DDBJ databases">
        <title>The ancient ancestry and fast evolution of plastids.</title>
        <authorList>
            <person name="Moore K.R."/>
            <person name="Magnabosco C."/>
            <person name="Momper L."/>
            <person name="Gold D.A."/>
            <person name="Bosak T."/>
            <person name="Fournier G.P."/>
        </authorList>
    </citation>
    <scope>NUCLEOTIDE SEQUENCE [LARGE SCALE GENOMIC DNA]</scope>
    <source>
        <strain evidence="2 3">CCALA 037</strain>
    </source>
</reference>
<dbReference type="EMBL" id="PVWO01000118">
    <property type="protein sequence ID" value="PSB56589.1"/>
    <property type="molecule type" value="Genomic_DNA"/>
</dbReference>
<feature type="transmembrane region" description="Helical" evidence="1">
    <location>
        <begin position="83"/>
        <end position="107"/>
    </location>
</feature>
<feature type="transmembrane region" description="Helical" evidence="1">
    <location>
        <begin position="6"/>
        <end position="27"/>
    </location>
</feature>
<dbReference type="AlphaFoldDB" id="A0A2T1GG41"/>
<gene>
    <name evidence="2" type="ORF">C7B77_11385</name>
</gene>
<proteinExistence type="predicted"/>
<name>A0A2T1GG41_9CYAN</name>
<evidence type="ECO:0000313" key="2">
    <source>
        <dbReference type="EMBL" id="PSB56589.1"/>
    </source>
</evidence>
<feature type="transmembrane region" description="Helical" evidence="1">
    <location>
        <begin position="39"/>
        <end position="60"/>
    </location>
</feature>
<dbReference type="Proteomes" id="UP000238937">
    <property type="component" value="Unassembled WGS sequence"/>
</dbReference>
<dbReference type="RefSeq" id="WP_106304331.1">
    <property type="nucleotide sequence ID" value="NZ_PVWO01000118.1"/>
</dbReference>